<protein>
    <submittedName>
        <fullName evidence="2">Uncharacterized protein</fullName>
    </submittedName>
</protein>
<dbReference type="Proteomes" id="UP001163831">
    <property type="component" value="Chromosome"/>
</dbReference>
<sequence length="91" mass="10357">MKHKALTPLALPLGQVLQELKQEYVDRRFASLTDVINALVALCPQASDTPPKDPPDGALRLSRGDWRPVEGQAEDRWVYYDAARKSWQYFS</sequence>
<reference evidence="2" key="1">
    <citation type="submission" date="2022-10" db="EMBL/GenBank/DDBJ databases">
        <title>Candidatus Kirkpatrella diaphorinas gen. nov., sp. nov., an uncultured endosymbiont identified in a population of Diaphorina citri from Hawaii.</title>
        <authorList>
            <person name="Henry E.M."/>
            <person name="Carlson C.R."/>
            <person name="Kuo Y.-W."/>
        </authorList>
    </citation>
    <scope>NUCLEOTIDE SEQUENCE</scope>
    <source>
        <strain evidence="2">CADCRV1</strain>
    </source>
</reference>
<organism evidence="2 3">
    <name type="scientific">Candidatus Kirkpatrickella diaphorinae</name>
    <dbReference type="NCBI Taxonomy" id="2984322"/>
    <lineage>
        <taxon>Bacteria</taxon>
        <taxon>Pseudomonadati</taxon>
        <taxon>Pseudomonadota</taxon>
        <taxon>Alphaproteobacteria</taxon>
        <taxon>Acetobacterales</taxon>
        <taxon>Acetobacteraceae</taxon>
        <taxon>Candidatus Kirkpatrickella</taxon>
    </lineage>
</organism>
<accession>A0ABY6GGE0</accession>
<evidence type="ECO:0000256" key="1">
    <source>
        <dbReference type="SAM" id="MobiDB-lite"/>
    </source>
</evidence>
<keyword evidence="3" id="KW-1185">Reference proteome</keyword>
<name>A0ABY6GGE0_9PROT</name>
<dbReference type="RefSeq" id="WP_319806142.1">
    <property type="nucleotide sequence ID" value="NZ_CP107052.1"/>
</dbReference>
<feature type="region of interest" description="Disordered" evidence="1">
    <location>
        <begin position="45"/>
        <end position="65"/>
    </location>
</feature>
<evidence type="ECO:0000313" key="2">
    <source>
        <dbReference type="EMBL" id="UYH50557.1"/>
    </source>
</evidence>
<proteinExistence type="predicted"/>
<gene>
    <name evidence="2" type="ORF">N5W20_05365</name>
</gene>
<dbReference type="EMBL" id="CP107052">
    <property type="protein sequence ID" value="UYH50557.1"/>
    <property type="molecule type" value="Genomic_DNA"/>
</dbReference>
<evidence type="ECO:0000313" key="3">
    <source>
        <dbReference type="Proteomes" id="UP001163831"/>
    </source>
</evidence>